<feature type="compositionally biased region" description="Polar residues" evidence="6">
    <location>
        <begin position="87"/>
        <end position="97"/>
    </location>
</feature>
<evidence type="ECO:0000256" key="5">
    <source>
        <dbReference type="ARBA" id="ARBA00023315"/>
    </source>
</evidence>
<evidence type="ECO:0000313" key="9">
    <source>
        <dbReference type="EMBL" id="MEQ3542157.1"/>
    </source>
</evidence>
<sequence>MSTNVFALPDLGEGLTEAELVRWLVSAGDNVAVDTPLAEVETAKATVEVPSPYGGVVSELHSREGDTIAVGAPMVSFTDDADLPGTETDTPGSQASGHSGPVLIGYGVQGTAPSRRRRRPAAGSESLPGSAISPPEDELAPPSARPAVQSPAVRNLAHSSGLDLTTVPGTGPDGLITRQDVEQAAQLPAGRLTGTDPTDNWSDPAWHEAQAVRLGSGSPSHQSDVTAHLARAQLHATLAVALRLRRVEKTVGQ</sequence>
<evidence type="ECO:0000256" key="1">
    <source>
        <dbReference type="ARBA" id="ARBA00001938"/>
    </source>
</evidence>
<evidence type="ECO:0000256" key="4">
    <source>
        <dbReference type="ARBA" id="ARBA00022823"/>
    </source>
</evidence>
<gene>
    <name evidence="9" type="ORF">WHI96_25410</name>
</gene>
<accession>A0ABV1K1P1</accession>
<dbReference type="PANTHER" id="PTHR43178">
    <property type="entry name" value="DIHYDROLIPOAMIDE ACETYLTRANSFERASE COMPONENT OF PYRUVATE DEHYDROGENASE COMPLEX"/>
    <property type="match status" value="1"/>
</dbReference>
<dbReference type="PROSITE" id="PS00189">
    <property type="entry name" value="LIPOYL"/>
    <property type="match status" value="1"/>
</dbReference>
<organism evidence="9 10">
    <name type="scientific">Pseudonocardia tropica</name>
    <dbReference type="NCBI Taxonomy" id="681289"/>
    <lineage>
        <taxon>Bacteria</taxon>
        <taxon>Bacillati</taxon>
        <taxon>Actinomycetota</taxon>
        <taxon>Actinomycetes</taxon>
        <taxon>Pseudonocardiales</taxon>
        <taxon>Pseudonocardiaceae</taxon>
        <taxon>Pseudonocardia</taxon>
    </lineage>
</organism>
<feature type="domain" description="Lipoyl-binding" evidence="7">
    <location>
        <begin position="3"/>
        <end position="78"/>
    </location>
</feature>
<dbReference type="InterPro" id="IPR003016">
    <property type="entry name" value="2-oxoA_DH_lipoyl-BS"/>
</dbReference>
<dbReference type="SUPFAM" id="SSF51230">
    <property type="entry name" value="Single hybrid motif"/>
    <property type="match status" value="1"/>
</dbReference>
<evidence type="ECO:0000313" key="10">
    <source>
        <dbReference type="Proteomes" id="UP001464923"/>
    </source>
</evidence>
<keyword evidence="3" id="KW-0808">Transferase</keyword>
<dbReference type="InterPro" id="IPR000089">
    <property type="entry name" value="Biotin_lipoyl"/>
</dbReference>
<dbReference type="InterPro" id="IPR011053">
    <property type="entry name" value="Single_hybrid_motif"/>
</dbReference>
<dbReference type="Proteomes" id="UP001464923">
    <property type="component" value="Unassembled WGS sequence"/>
</dbReference>
<dbReference type="InterPro" id="IPR036625">
    <property type="entry name" value="E3-bd_dom_sf"/>
</dbReference>
<evidence type="ECO:0000259" key="8">
    <source>
        <dbReference type="PROSITE" id="PS51826"/>
    </source>
</evidence>
<reference evidence="9 10" key="1">
    <citation type="submission" date="2024-03" db="EMBL/GenBank/DDBJ databases">
        <title>Draft genome sequence of Pseudonocardia tropica JCM 19149.</title>
        <authorList>
            <person name="Butdee W."/>
            <person name="Duangmal K."/>
        </authorList>
    </citation>
    <scope>NUCLEOTIDE SEQUENCE [LARGE SCALE GENOMIC DNA]</scope>
    <source>
        <strain evidence="9 10">JCM 19149</strain>
    </source>
</reference>
<dbReference type="RefSeq" id="WP_337826901.1">
    <property type="nucleotide sequence ID" value="NZ_BAABLY010000054.1"/>
</dbReference>
<dbReference type="CDD" id="cd06849">
    <property type="entry name" value="lipoyl_domain"/>
    <property type="match status" value="1"/>
</dbReference>
<keyword evidence="5" id="KW-0012">Acyltransferase</keyword>
<dbReference type="Pfam" id="PF02817">
    <property type="entry name" value="E3_binding"/>
    <property type="match status" value="1"/>
</dbReference>
<feature type="region of interest" description="Disordered" evidence="6">
    <location>
        <begin position="78"/>
        <end position="153"/>
    </location>
</feature>
<evidence type="ECO:0000259" key="7">
    <source>
        <dbReference type="PROSITE" id="PS50968"/>
    </source>
</evidence>
<comment type="similarity">
    <text evidence="2">Belongs to the 2-oxoacid dehydrogenase family.</text>
</comment>
<dbReference type="InterPro" id="IPR004167">
    <property type="entry name" value="PSBD"/>
</dbReference>
<dbReference type="PROSITE" id="PS51826">
    <property type="entry name" value="PSBD"/>
    <property type="match status" value="1"/>
</dbReference>
<feature type="domain" description="Peripheral subunit-binding (PSBD)" evidence="8">
    <location>
        <begin position="148"/>
        <end position="185"/>
    </location>
</feature>
<evidence type="ECO:0000256" key="2">
    <source>
        <dbReference type="ARBA" id="ARBA00007317"/>
    </source>
</evidence>
<dbReference type="PANTHER" id="PTHR43178:SF5">
    <property type="entry name" value="LIPOAMIDE ACYLTRANSFERASE COMPONENT OF BRANCHED-CHAIN ALPHA-KETO ACID DEHYDROGENASE COMPLEX, MITOCHONDRIAL"/>
    <property type="match status" value="1"/>
</dbReference>
<dbReference type="SUPFAM" id="SSF47005">
    <property type="entry name" value="Peripheral subunit-binding domain of 2-oxo acid dehydrogenase complex"/>
    <property type="match status" value="1"/>
</dbReference>
<proteinExistence type="inferred from homology"/>
<keyword evidence="4" id="KW-0450">Lipoyl</keyword>
<name>A0ABV1K1P1_9PSEU</name>
<protein>
    <submittedName>
        <fullName evidence="9">Biotin/lipoyl-containing protein</fullName>
    </submittedName>
</protein>
<comment type="caution">
    <text evidence="9">The sequence shown here is derived from an EMBL/GenBank/DDBJ whole genome shotgun (WGS) entry which is preliminary data.</text>
</comment>
<dbReference type="Pfam" id="PF00364">
    <property type="entry name" value="Biotin_lipoyl"/>
    <property type="match status" value="1"/>
</dbReference>
<evidence type="ECO:0000256" key="6">
    <source>
        <dbReference type="SAM" id="MobiDB-lite"/>
    </source>
</evidence>
<dbReference type="Gene3D" id="4.10.320.10">
    <property type="entry name" value="E3-binding domain"/>
    <property type="match status" value="1"/>
</dbReference>
<dbReference type="Gene3D" id="2.40.50.100">
    <property type="match status" value="1"/>
</dbReference>
<dbReference type="PROSITE" id="PS50968">
    <property type="entry name" value="BIOTINYL_LIPOYL"/>
    <property type="match status" value="1"/>
</dbReference>
<evidence type="ECO:0000256" key="3">
    <source>
        <dbReference type="ARBA" id="ARBA00022679"/>
    </source>
</evidence>
<comment type="cofactor">
    <cofactor evidence="1">
        <name>(R)-lipoate</name>
        <dbReference type="ChEBI" id="CHEBI:83088"/>
    </cofactor>
</comment>
<dbReference type="InterPro" id="IPR050743">
    <property type="entry name" value="2-oxoacid_DH_E2_comp"/>
</dbReference>
<dbReference type="EMBL" id="JBEDNP010000025">
    <property type="protein sequence ID" value="MEQ3542157.1"/>
    <property type="molecule type" value="Genomic_DNA"/>
</dbReference>
<keyword evidence="10" id="KW-1185">Reference proteome</keyword>